<keyword evidence="2" id="KW-1185">Reference proteome</keyword>
<reference evidence="1 2" key="1">
    <citation type="submission" date="2020-08" db="EMBL/GenBank/DDBJ databases">
        <title>Genomic Encyclopedia of Archaeal and Bacterial Type Strains, Phase II (KMG-II): from individual species to whole genera.</title>
        <authorList>
            <person name="Goeker M."/>
        </authorList>
    </citation>
    <scope>NUCLEOTIDE SEQUENCE [LARGE SCALE GENOMIC DNA]</scope>
    <source>
        <strain evidence="1 2">DSM 43850</strain>
    </source>
</reference>
<dbReference type="RefSeq" id="WP_182839360.1">
    <property type="nucleotide sequence ID" value="NZ_BAAABQ010000004.1"/>
</dbReference>
<evidence type="ECO:0000313" key="1">
    <source>
        <dbReference type="EMBL" id="MBA8929440.1"/>
    </source>
</evidence>
<gene>
    <name evidence="1" type="ORF">BC739_006658</name>
</gene>
<sequence>MNSAVGILRAPVTGVLWTEFGAHSLAWELPPGSEVVVDAVISATGGLLAEVHGVDEPCVSAVVELRDLAVAGVPVPF</sequence>
<dbReference type="Proteomes" id="UP000517916">
    <property type="component" value="Unassembled WGS sequence"/>
</dbReference>
<proteinExistence type="predicted"/>
<accession>A0ABR6BR90</accession>
<dbReference type="EMBL" id="JACJID010000005">
    <property type="protein sequence ID" value="MBA8929440.1"/>
    <property type="molecule type" value="Genomic_DNA"/>
</dbReference>
<evidence type="ECO:0000313" key="2">
    <source>
        <dbReference type="Proteomes" id="UP000517916"/>
    </source>
</evidence>
<name>A0ABR6BR90_9PSEU</name>
<protein>
    <submittedName>
        <fullName evidence="1">Uncharacterized protein</fullName>
    </submittedName>
</protein>
<comment type="caution">
    <text evidence="1">The sequence shown here is derived from an EMBL/GenBank/DDBJ whole genome shotgun (WGS) entry which is preliminary data.</text>
</comment>
<organism evidence="1 2">
    <name type="scientific">Kutzneria viridogrisea</name>
    <dbReference type="NCBI Taxonomy" id="47990"/>
    <lineage>
        <taxon>Bacteria</taxon>
        <taxon>Bacillati</taxon>
        <taxon>Actinomycetota</taxon>
        <taxon>Actinomycetes</taxon>
        <taxon>Pseudonocardiales</taxon>
        <taxon>Pseudonocardiaceae</taxon>
        <taxon>Kutzneria</taxon>
    </lineage>
</organism>